<protein>
    <submittedName>
        <fullName evidence="5">MarR family transcriptional regulator</fullName>
    </submittedName>
</protein>
<dbReference type="InterPro" id="IPR011991">
    <property type="entry name" value="ArsR-like_HTH"/>
</dbReference>
<dbReference type="InterPro" id="IPR039422">
    <property type="entry name" value="MarR/SlyA-like"/>
</dbReference>
<dbReference type="PANTHER" id="PTHR33164">
    <property type="entry name" value="TRANSCRIPTIONAL REGULATOR, MARR FAMILY"/>
    <property type="match status" value="1"/>
</dbReference>
<keyword evidence="6" id="KW-1185">Reference proteome</keyword>
<comment type="caution">
    <text evidence="5">The sequence shown here is derived from an EMBL/GenBank/DDBJ whole genome shotgun (WGS) entry which is preliminary data.</text>
</comment>
<organism evidence="5 6">
    <name type="scientific">Pseudomaricurvus hydrocarbonicus</name>
    <dbReference type="NCBI Taxonomy" id="1470433"/>
    <lineage>
        <taxon>Bacteria</taxon>
        <taxon>Pseudomonadati</taxon>
        <taxon>Pseudomonadota</taxon>
        <taxon>Gammaproteobacteria</taxon>
        <taxon>Cellvibrionales</taxon>
        <taxon>Cellvibrionaceae</taxon>
        <taxon>Pseudomaricurvus</taxon>
    </lineage>
</organism>
<proteinExistence type="predicted"/>
<dbReference type="PROSITE" id="PS01117">
    <property type="entry name" value="HTH_MARR_1"/>
    <property type="match status" value="1"/>
</dbReference>
<accession>A0A9E5JV89</accession>
<keyword evidence="3" id="KW-0804">Transcription</keyword>
<dbReference type="GO" id="GO:0003700">
    <property type="term" value="F:DNA-binding transcription factor activity"/>
    <property type="evidence" value="ECO:0007669"/>
    <property type="project" value="InterPro"/>
</dbReference>
<dbReference type="InterPro" id="IPR000835">
    <property type="entry name" value="HTH_MarR-typ"/>
</dbReference>
<dbReference type="CDD" id="cd00090">
    <property type="entry name" value="HTH_ARSR"/>
    <property type="match status" value="1"/>
</dbReference>
<dbReference type="Gene3D" id="1.10.10.10">
    <property type="entry name" value="Winged helix-like DNA-binding domain superfamily/Winged helix DNA-binding domain"/>
    <property type="match status" value="2"/>
</dbReference>
<dbReference type="SUPFAM" id="SSF46785">
    <property type="entry name" value="Winged helix' DNA-binding domain"/>
    <property type="match status" value="2"/>
</dbReference>
<sequence>MTIIDYYYPMNAGSTPKLSGSPGISHGLIAHLMVVTHFVVKDTLDKLTASNRYPKLSMTYERYIPVLAERDISPGELAARVGSSKQACSKVIKELEKLGLVERRQNPEDGRSRLLSLSDKGWQLLQDGSRVTAEVQQGLAEQLGSERMDQMVRLLEQTCQGLGIELRSYPALERLSDGIGHGRPTRLNILLQALTTHLRQALLQEMISQGFEGLRTNVGQILGMISREPRRIQYIASVIGISKQAAAVMAIELETLGYLIREADANDKRQIVLRLSAQGERLVQESITQVRALEKKISRLLGEDAYGQLEAILADLYNQVAYQLDGASLPQTIKTMTDFLLKKLGVAGTRSLAQHLMTITRGYA</sequence>
<reference evidence="5" key="1">
    <citation type="submission" date="2020-03" db="EMBL/GenBank/DDBJ databases">
        <authorList>
            <person name="Guo F."/>
        </authorList>
    </citation>
    <scope>NUCLEOTIDE SEQUENCE</scope>
    <source>
        <strain evidence="5">JCM 30134</strain>
    </source>
</reference>
<evidence type="ECO:0000313" key="5">
    <source>
        <dbReference type="EMBL" id="NHO65899.1"/>
    </source>
</evidence>
<dbReference type="PRINTS" id="PR00598">
    <property type="entry name" value="HTHMARR"/>
</dbReference>
<dbReference type="InterPro" id="IPR036388">
    <property type="entry name" value="WH-like_DNA-bd_sf"/>
</dbReference>
<dbReference type="EMBL" id="JAAONZ010000006">
    <property type="protein sequence ID" value="NHO65899.1"/>
    <property type="molecule type" value="Genomic_DNA"/>
</dbReference>
<dbReference type="InterPro" id="IPR036390">
    <property type="entry name" value="WH_DNA-bd_sf"/>
</dbReference>
<name>A0A9E5JV89_9GAMM</name>
<evidence type="ECO:0000256" key="3">
    <source>
        <dbReference type="ARBA" id="ARBA00023163"/>
    </source>
</evidence>
<dbReference type="RefSeq" id="WP_167185724.1">
    <property type="nucleotide sequence ID" value="NZ_JAAONZ010000006.1"/>
</dbReference>
<dbReference type="InterPro" id="IPR023187">
    <property type="entry name" value="Tscrpt_reg_MarR-type_CS"/>
</dbReference>
<evidence type="ECO:0000313" key="6">
    <source>
        <dbReference type="Proteomes" id="UP000787472"/>
    </source>
</evidence>
<dbReference type="AlphaFoldDB" id="A0A9E5JV89"/>
<evidence type="ECO:0000256" key="2">
    <source>
        <dbReference type="ARBA" id="ARBA00023125"/>
    </source>
</evidence>
<keyword evidence="1" id="KW-0805">Transcription regulation</keyword>
<feature type="domain" description="HTH marR-type" evidence="4">
    <location>
        <begin position="184"/>
        <end position="318"/>
    </location>
</feature>
<dbReference type="Proteomes" id="UP000787472">
    <property type="component" value="Unassembled WGS sequence"/>
</dbReference>
<gene>
    <name evidence="5" type="ORF">G8770_10135</name>
</gene>
<dbReference type="GO" id="GO:0003677">
    <property type="term" value="F:DNA binding"/>
    <property type="evidence" value="ECO:0007669"/>
    <property type="project" value="UniProtKB-KW"/>
</dbReference>
<evidence type="ECO:0000259" key="4">
    <source>
        <dbReference type="PROSITE" id="PS50995"/>
    </source>
</evidence>
<feature type="domain" description="HTH marR-type" evidence="4">
    <location>
        <begin position="25"/>
        <end position="160"/>
    </location>
</feature>
<dbReference type="SMART" id="SM00347">
    <property type="entry name" value="HTH_MARR"/>
    <property type="match status" value="2"/>
</dbReference>
<dbReference type="PROSITE" id="PS50995">
    <property type="entry name" value="HTH_MARR_2"/>
    <property type="match status" value="2"/>
</dbReference>
<dbReference type="GO" id="GO:0006950">
    <property type="term" value="P:response to stress"/>
    <property type="evidence" value="ECO:0007669"/>
    <property type="project" value="TreeGrafter"/>
</dbReference>
<keyword evidence="2" id="KW-0238">DNA-binding</keyword>
<evidence type="ECO:0000256" key="1">
    <source>
        <dbReference type="ARBA" id="ARBA00023015"/>
    </source>
</evidence>
<dbReference type="PANTHER" id="PTHR33164:SF43">
    <property type="entry name" value="HTH-TYPE TRANSCRIPTIONAL REPRESSOR YETL"/>
    <property type="match status" value="1"/>
</dbReference>
<dbReference type="Pfam" id="PF12802">
    <property type="entry name" value="MarR_2"/>
    <property type="match status" value="2"/>
</dbReference>